<dbReference type="InParanoid" id="I7LTJ7"/>
<dbReference type="HOGENOM" id="CLU_1163149_0_0_1"/>
<feature type="region of interest" description="Disordered" evidence="2">
    <location>
        <begin position="1"/>
        <end position="31"/>
    </location>
</feature>
<dbReference type="KEGG" id="tet:TTHERM_00471510"/>
<keyword evidence="1" id="KW-0175">Coiled coil</keyword>
<sequence>MFKKLFGGSEKPQKEAPKPQPAQQPANQAANYQMEFERLQYQIKLQEDNFEKKIDKYTERIDTLRGTVKELVRNGKKKQATFKLQEIQQLEQYINRAENQKQVFLKVRMQLEHGLENMNSTEVLSKAAQVLKATTDFDKLEETLGELQDMDADQKQIDQMFEQQAQLGVNSSEIEDELAAIENELKQEEANKLNTQINNIPVANVNVQQQQHAVAQQQPAQKQKQDDAFSNALLDQLAL</sequence>
<dbReference type="AlphaFoldDB" id="I7LTJ7"/>
<feature type="compositionally biased region" description="Low complexity" evidence="2">
    <location>
        <begin position="21"/>
        <end position="31"/>
    </location>
</feature>
<reference evidence="4" key="1">
    <citation type="journal article" date="2006" name="PLoS Biol.">
        <title>Macronuclear genome sequence of the ciliate Tetrahymena thermophila, a model eukaryote.</title>
        <authorList>
            <person name="Eisen J.A."/>
            <person name="Coyne R.S."/>
            <person name="Wu M."/>
            <person name="Wu D."/>
            <person name="Thiagarajan M."/>
            <person name="Wortman J.R."/>
            <person name="Badger J.H."/>
            <person name="Ren Q."/>
            <person name="Amedeo P."/>
            <person name="Jones K.M."/>
            <person name="Tallon L.J."/>
            <person name="Delcher A.L."/>
            <person name="Salzberg S.L."/>
            <person name="Silva J.C."/>
            <person name="Haas B.J."/>
            <person name="Majoros W.H."/>
            <person name="Farzad M."/>
            <person name="Carlton J.M."/>
            <person name="Smith R.K. Jr."/>
            <person name="Garg J."/>
            <person name="Pearlman R.E."/>
            <person name="Karrer K.M."/>
            <person name="Sun L."/>
            <person name="Manning G."/>
            <person name="Elde N.C."/>
            <person name="Turkewitz A.P."/>
            <person name="Asai D.J."/>
            <person name="Wilkes D.E."/>
            <person name="Wang Y."/>
            <person name="Cai H."/>
            <person name="Collins K."/>
            <person name="Stewart B.A."/>
            <person name="Lee S.R."/>
            <person name="Wilamowska K."/>
            <person name="Weinberg Z."/>
            <person name="Ruzzo W.L."/>
            <person name="Wloga D."/>
            <person name="Gaertig J."/>
            <person name="Frankel J."/>
            <person name="Tsao C.-C."/>
            <person name="Gorovsky M.A."/>
            <person name="Keeling P.J."/>
            <person name="Waller R.F."/>
            <person name="Patron N.J."/>
            <person name="Cherry J.M."/>
            <person name="Stover N.A."/>
            <person name="Krieger C.J."/>
            <person name="del Toro C."/>
            <person name="Ryder H.F."/>
            <person name="Williamson S.C."/>
            <person name="Barbeau R.A."/>
            <person name="Hamilton E.P."/>
            <person name="Orias E."/>
        </authorList>
    </citation>
    <scope>NUCLEOTIDE SEQUENCE [LARGE SCALE GENOMIC DNA]</scope>
    <source>
        <strain evidence="4">SB210</strain>
    </source>
</reference>
<dbReference type="Proteomes" id="UP000009168">
    <property type="component" value="Unassembled WGS sequence"/>
</dbReference>
<evidence type="ECO:0000313" key="4">
    <source>
        <dbReference type="Proteomes" id="UP000009168"/>
    </source>
</evidence>
<keyword evidence="4" id="KW-1185">Reference proteome</keyword>
<dbReference type="Pfam" id="PF03357">
    <property type="entry name" value="Snf7"/>
    <property type="match status" value="1"/>
</dbReference>
<dbReference type="InterPro" id="IPR005024">
    <property type="entry name" value="Snf7_fam"/>
</dbReference>
<evidence type="ECO:0000256" key="1">
    <source>
        <dbReference type="SAM" id="Coils"/>
    </source>
</evidence>
<dbReference type="GeneID" id="7830070"/>
<name>I7LTJ7_TETTS</name>
<organism evidence="3 4">
    <name type="scientific">Tetrahymena thermophila (strain SB210)</name>
    <dbReference type="NCBI Taxonomy" id="312017"/>
    <lineage>
        <taxon>Eukaryota</taxon>
        <taxon>Sar</taxon>
        <taxon>Alveolata</taxon>
        <taxon>Ciliophora</taxon>
        <taxon>Intramacronucleata</taxon>
        <taxon>Oligohymenophorea</taxon>
        <taxon>Hymenostomatida</taxon>
        <taxon>Tetrahymenina</taxon>
        <taxon>Tetrahymenidae</taxon>
        <taxon>Tetrahymena</taxon>
    </lineage>
</organism>
<feature type="coiled-coil region" evidence="1">
    <location>
        <begin position="171"/>
        <end position="198"/>
    </location>
</feature>
<dbReference type="GO" id="GO:0007034">
    <property type="term" value="P:vacuolar transport"/>
    <property type="evidence" value="ECO:0007669"/>
    <property type="project" value="InterPro"/>
</dbReference>
<evidence type="ECO:0000313" key="3">
    <source>
        <dbReference type="EMBL" id="EAR85374.3"/>
    </source>
</evidence>
<protein>
    <submittedName>
        <fullName evidence="3">SNF7 family protein</fullName>
    </submittedName>
</protein>
<evidence type="ECO:0000256" key="2">
    <source>
        <dbReference type="SAM" id="MobiDB-lite"/>
    </source>
</evidence>
<proteinExistence type="predicted"/>
<dbReference type="FunCoup" id="I7LTJ7">
    <property type="interactions" value="323"/>
</dbReference>
<dbReference type="RefSeq" id="XP_001033037.3">
    <property type="nucleotide sequence ID" value="XM_001033037.4"/>
</dbReference>
<dbReference type="eggNOG" id="ENOG502SWIF">
    <property type="taxonomic scope" value="Eukaryota"/>
</dbReference>
<accession>I7LTJ7</accession>
<gene>
    <name evidence="3" type="ORF">TTHERM_00471510</name>
</gene>
<dbReference type="EMBL" id="GG662622">
    <property type="protein sequence ID" value="EAR85374.3"/>
    <property type="molecule type" value="Genomic_DNA"/>
</dbReference>